<protein>
    <submittedName>
        <fullName evidence="3">Uncharacterized protein</fullName>
    </submittedName>
</protein>
<keyword evidence="1" id="KW-0175">Coiled coil</keyword>
<accession>A0A7D9H5A2</accession>
<gene>
    <name evidence="3" type="ORF">JTBM06_V1_530001</name>
</gene>
<sequence>MKSPSHMPGMGRNWVQTATLAVALVFGAYLIFEFGRIQANYNIVDASSARQELVNEIKGLEDQIVALKQEIALLETHRDIDNEAYQVVETNLGDLQRKIQEQREAIAFYRGIVSPADGGRGLRVQDLKLTKGKDERQYHVRLVLVQVMQHDRSVKGEVDFSIDGAQDGVDITYALEQLLPADADGNWPFSFRYFQDFDRELVLPAGFTPERVNIEVISRTKSIASVKQSFRWGTGQS</sequence>
<evidence type="ECO:0000256" key="2">
    <source>
        <dbReference type="SAM" id="Phobius"/>
    </source>
</evidence>
<proteinExistence type="predicted"/>
<dbReference type="Pfam" id="PF20567">
    <property type="entry name" value="DUF6776"/>
    <property type="match status" value="1"/>
</dbReference>
<keyword evidence="2" id="KW-0812">Transmembrane</keyword>
<feature type="coiled-coil region" evidence="1">
    <location>
        <begin position="43"/>
        <end position="105"/>
    </location>
</feature>
<feature type="transmembrane region" description="Helical" evidence="2">
    <location>
        <begin position="14"/>
        <end position="32"/>
    </location>
</feature>
<keyword evidence="2" id="KW-0472">Membrane</keyword>
<evidence type="ECO:0000256" key="1">
    <source>
        <dbReference type="SAM" id="Coils"/>
    </source>
</evidence>
<dbReference type="InterPro" id="IPR046703">
    <property type="entry name" value="DUF6776"/>
</dbReference>
<organism evidence="3">
    <name type="scientific">uncultured Woeseiaceae bacterium</name>
    <dbReference type="NCBI Taxonomy" id="1983305"/>
    <lineage>
        <taxon>Bacteria</taxon>
        <taxon>Pseudomonadati</taxon>
        <taxon>Pseudomonadota</taxon>
        <taxon>Gammaproteobacteria</taxon>
        <taxon>Woeseiales</taxon>
        <taxon>Woeseiaceae</taxon>
        <taxon>environmental samples</taxon>
    </lineage>
</organism>
<reference evidence="3" key="1">
    <citation type="submission" date="2019-07" db="EMBL/GenBank/DDBJ databases">
        <authorList>
            <person name="Weber M."/>
            <person name="Kostadinov I."/>
            <person name="Kostadinov D I."/>
        </authorList>
    </citation>
    <scope>NUCLEOTIDE SEQUENCE</scope>
    <source>
        <strain evidence="3">Gfbio:sag-sample-m06:053724c1-46a9-4a36-b237-ea2bf867836b</strain>
    </source>
</reference>
<dbReference type="AlphaFoldDB" id="A0A7D9H5A2"/>
<dbReference type="EMBL" id="LR633967">
    <property type="protein sequence ID" value="VUX56288.1"/>
    <property type="molecule type" value="Genomic_DNA"/>
</dbReference>
<name>A0A7D9H5A2_9GAMM</name>
<keyword evidence="2" id="KW-1133">Transmembrane helix</keyword>
<evidence type="ECO:0000313" key="3">
    <source>
        <dbReference type="EMBL" id="VUX56288.1"/>
    </source>
</evidence>